<protein>
    <submittedName>
        <fullName evidence="1">Uncharacterized protein</fullName>
    </submittedName>
</protein>
<gene>
    <name evidence="1" type="ORF">NE237_029715</name>
</gene>
<organism evidence="1 2">
    <name type="scientific">Protea cynaroides</name>
    <dbReference type="NCBI Taxonomy" id="273540"/>
    <lineage>
        <taxon>Eukaryota</taxon>
        <taxon>Viridiplantae</taxon>
        <taxon>Streptophyta</taxon>
        <taxon>Embryophyta</taxon>
        <taxon>Tracheophyta</taxon>
        <taxon>Spermatophyta</taxon>
        <taxon>Magnoliopsida</taxon>
        <taxon>Proteales</taxon>
        <taxon>Proteaceae</taxon>
        <taxon>Protea</taxon>
    </lineage>
</organism>
<dbReference type="OrthoDB" id="1001863at2759"/>
<comment type="caution">
    <text evidence="1">The sequence shown here is derived from an EMBL/GenBank/DDBJ whole genome shotgun (WGS) entry which is preliminary data.</text>
</comment>
<dbReference type="Proteomes" id="UP001141806">
    <property type="component" value="Unassembled WGS sequence"/>
</dbReference>
<dbReference type="AlphaFoldDB" id="A0A9Q0GUE3"/>
<accession>A0A9Q0GUE3</accession>
<evidence type="ECO:0000313" key="1">
    <source>
        <dbReference type="EMBL" id="KAJ4952883.1"/>
    </source>
</evidence>
<proteinExistence type="predicted"/>
<sequence>MCKVLRRPVGIDRNTEKKIVGRFARINVQMLNGGARLEEIMVEHQYRGQYFLFKQKVEYEEPVREDNQRQPIVEKIQRLNVDGNGTDLGAVSGKPLGQWVDAAEEEDSENDDDDIAYKDEKVKGVEEGTLMVGGNGRVEVVFPGVESVDRALLNADKALKSTSGAFTEVGNCHRGHPGKGNL</sequence>
<reference evidence="1" key="1">
    <citation type="journal article" date="2023" name="Plant J.">
        <title>The genome of the king protea, Protea cynaroides.</title>
        <authorList>
            <person name="Chang J."/>
            <person name="Duong T.A."/>
            <person name="Schoeman C."/>
            <person name="Ma X."/>
            <person name="Roodt D."/>
            <person name="Barker N."/>
            <person name="Li Z."/>
            <person name="Van de Peer Y."/>
            <person name="Mizrachi E."/>
        </authorList>
    </citation>
    <scope>NUCLEOTIDE SEQUENCE</scope>
    <source>
        <tissue evidence="1">Young leaves</tissue>
    </source>
</reference>
<evidence type="ECO:0000313" key="2">
    <source>
        <dbReference type="Proteomes" id="UP001141806"/>
    </source>
</evidence>
<name>A0A9Q0GUE3_9MAGN</name>
<dbReference type="EMBL" id="JAMYWD010000012">
    <property type="protein sequence ID" value="KAJ4952883.1"/>
    <property type="molecule type" value="Genomic_DNA"/>
</dbReference>
<keyword evidence="2" id="KW-1185">Reference proteome</keyword>